<keyword evidence="5" id="KW-0997">Cell inner membrane</keyword>
<dbReference type="RefSeq" id="WP_346085146.1">
    <property type="nucleotide sequence ID" value="NZ_BAAAZK010000002.1"/>
</dbReference>
<evidence type="ECO:0000256" key="9">
    <source>
        <dbReference type="ARBA" id="ARBA00023136"/>
    </source>
</evidence>
<evidence type="ECO:0000256" key="7">
    <source>
        <dbReference type="ARBA" id="ARBA00022927"/>
    </source>
</evidence>
<dbReference type="PANTHER" id="PTHR33446">
    <property type="entry name" value="PROTEIN TONB-RELATED"/>
    <property type="match status" value="1"/>
</dbReference>
<evidence type="ECO:0000256" key="8">
    <source>
        <dbReference type="ARBA" id="ARBA00022989"/>
    </source>
</evidence>
<accession>A0ABP7ZWU9</accession>
<comment type="similarity">
    <text evidence="2">Belongs to the TonB family.</text>
</comment>
<keyword evidence="8" id="KW-1133">Transmembrane helix</keyword>
<dbReference type="EMBL" id="BAAAZK010000002">
    <property type="protein sequence ID" value="GAA4172378.1"/>
    <property type="molecule type" value="Genomic_DNA"/>
</dbReference>
<keyword evidence="7" id="KW-0653">Protein transport</keyword>
<evidence type="ECO:0000259" key="10">
    <source>
        <dbReference type="PROSITE" id="PS52015"/>
    </source>
</evidence>
<gene>
    <name evidence="11" type="ORF">GCM10022218_13900</name>
</gene>
<proteinExistence type="inferred from homology"/>
<dbReference type="SUPFAM" id="SSF74653">
    <property type="entry name" value="TolA/TonB C-terminal domain"/>
    <property type="match status" value="1"/>
</dbReference>
<protein>
    <recommendedName>
        <fullName evidence="10">TonB C-terminal domain-containing protein</fullName>
    </recommendedName>
</protein>
<evidence type="ECO:0000313" key="11">
    <source>
        <dbReference type="EMBL" id="GAA4172378.1"/>
    </source>
</evidence>
<evidence type="ECO:0000256" key="1">
    <source>
        <dbReference type="ARBA" id="ARBA00004383"/>
    </source>
</evidence>
<dbReference type="PANTHER" id="PTHR33446:SF2">
    <property type="entry name" value="PROTEIN TONB"/>
    <property type="match status" value="1"/>
</dbReference>
<evidence type="ECO:0000256" key="6">
    <source>
        <dbReference type="ARBA" id="ARBA00022692"/>
    </source>
</evidence>
<sequence>MKKRYFMIGLNTIFVIVLFTIFGVNGQSQKEYPNVLNDTVKPVSKSSPDTTCVIPDVPAEYTGGIERLQKFIQTNLKYPDEALELGIEGNVLVEFVVEPTGELSNIKIVKPLHKECDKEVIRLIKKMPKWIPAKKNNNFVRTTFRIPVYFSS</sequence>
<keyword evidence="4" id="KW-1003">Cell membrane</keyword>
<keyword evidence="6" id="KW-0812">Transmembrane</keyword>
<keyword evidence="12" id="KW-1185">Reference proteome</keyword>
<keyword evidence="3" id="KW-0813">Transport</keyword>
<dbReference type="InterPro" id="IPR051045">
    <property type="entry name" value="TonB-dependent_transducer"/>
</dbReference>
<dbReference type="InterPro" id="IPR006260">
    <property type="entry name" value="TonB/TolA_C"/>
</dbReference>
<dbReference type="NCBIfam" id="TIGR01352">
    <property type="entry name" value="tonB_Cterm"/>
    <property type="match status" value="1"/>
</dbReference>
<organism evidence="11 12">
    <name type="scientific">Sphingobacterium ginsenosidimutans</name>
    <dbReference type="NCBI Taxonomy" id="687845"/>
    <lineage>
        <taxon>Bacteria</taxon>
        <taxon>Pseudomonadati</taxon>
        <taxon>Bacteroidota</taxon>
        <taxon>Sphingobacteriia</taxon>
        <taxon>Sphingobacteriales</taxon>
        <taxon>Sphingobacteriaceae</taxon>
        <taxon>Sphingobacterium</taxon>
    </lineage>
</organism>
<evidence type="ECO:0000256" key="5">
    <source>
        <dbReference type="ARBA" id="ARBA00022519"/>
    </source>
</evidence>
<dbReference type="Proteomes" id="UP001500167">
    <property type="component" value="Unassembled WGS sequence"/>
</dbReference>
<dbReference type="Pfam" id="PF03544">
    <property type="entry name" value="TonB_C"/>
    <property type="match status" value="1"/>
</dbReference>
<feature type="domain" description="TonB C-terminal" evidence="10">
    <location>
        <begin position="63"/>
        <end position="152"/>
    </location>
</feature>
<keyword evidence="9" id="KW-0472">Membrane</keyword>
<evidence type="ECO:0000313" key="12">
    <source>
        <dbReference type="Proteomes" id="UP001500167"/>
    </source>
</evidence>
<dbReference type="Gene3D" id="3.30.1150.10">
    <property type="match status" value="1"/>
</dbReference>
<evidence type="ECO:0000256" key="4">
    <source>
        <dbReference type="ARBA" id="ARBA00022475"/>
    </source>
</evidence>
<dbReference type="PROSITE" id="PS52015">
    <property type="entry name" value="TONB_CTD"/>
    <property type="match status" value="1"/>
</dbReference>
<comment type="subcellular location">
    <subcellularLocation>
        <location evidence="1">Cell inner membrane</location>
        <topology evidence="1">Single-pass membrane protein</topology>
        <orientation evidence="1">Periplasmic side</orientation>
    </subcellularLocation>
</comment>
<evidence type="ECO:0000256" key="3">
    <source>
        <dbReference type="ARBA" id="ARBA00022448"/>
    </source>
</evidence>
<reference evidence="12" key="1">
    <citation type="journal article" date="2019" name="Int. J. Syst. Evol. Microbiol.">
        <title>The Global Catalogue of Microorganisms (GCM) 10K type strain sequencing project: providing services to taxonomists for standard genome sequencing and annotation.</title>
        <authorList>
            <consortium name="The Broad Institute Genomics Platform"/>
            <consortium name="The Broad Institute Genome Sequencing Center for Infectious Disease"/>
            <person name="Wu L."/>
            <person name="Ma J."/>
        </authorList>
    </citation>
    <scope>NUCLEOTIDE SEQUENCE [LARGE SCALE GENOMIC DNA]</scope>
    <source>
        <strain evidence="12">JCM 16722</strain>
    </source>
</reference>
<evidence type="ECO:0000256" key="2">
    <source>
        <dbReference type="ARBA" id="ARBA00006555"/>
    </source>
</evidence>
<dbReference type="InterPro" id="IPR037682">
    <property type="entry name" value="TonB_C"/>
</dbReference>
<comment type="caution">
    <text evidence="11">The sequence shown here is derived from an EMBL/GenBank/DDBJ whole genome shotgun (WGS) entry which is preliminary data.</text>
</comment>
<name>A0ABP7ZWU9_9SPHI</name>